<protein>
    <submittedName>
        <fullName evidence="1">Uncharacterized protein</fullName>
    </submittedName>
</protein>
<proteinExistence type="predicted"/>
<dbReference type="AlphaFoldDB" id="A0A2P2Q8K1"/>
<name>A0A2P2Q8K1_RHIMU</name>
<evidence type="ECO:0000313" key="1">
    <source>
        <dbReference type="EMBL" id="MBX63301.1"/>
    </source>
</evidence>
<dbReference type="EMBL" id="GGEC01082817">
    <property type="protein sequence ID" value="MBX63301.1"/>
    <property type="molecule type" value="Transcribed_RNA"/>
</dbReference>
<sequence>MSSDLTDLLHVISSFCSEPSMLWSSVNYFSLLNFSQCNDSFLFFTLQ</sequence>
<reference evidence="1" key="1">
    <citation type="submission" date="2018-02" db="EMBL/GenBank/DDBJ databases">
        <title>Rhizophora mucronata_Transcriptome.</title>
        <authorList>
            <person name="Meera S.P."/>
            <person name="Sreeshan A."/>
            <person name="Augustine A."/>
        </authorList>
    </citation>
    <scope>NUCLEOTIDE SEQUENCE</scope>
    <source>
        <tissue evidence="1">Leaf</tissue>
    </source>
</reference>
<accession>A0A2P2Q8K1</accession>
<organism evidence="1">
    <name type="scientific">Rhizophora mucronata</name>
    <name type="common">Asiatic mangrove</name>
    <dbReference type="NCBI Taxonomy" id="61149"/>
    <lineage>
        <taxon>Eukaryota</taxon>
        <taxon>Viridiplantae</taxon>
        <taxon>Streptophyta</taxon>
        <taxon>Embryophyta</taxon>
        <taxon>Tracheophyta</taxon>
        <taxon>Spermatophyta</taxon>
        <taxon>Magnoliopsida</taxon>
        <taxon>eudicotyledons</taxon>
        <taxon>Gunneridae</taxon>
        <taxon>Pentapetalae</taxon>
        <taxon>rosids</taxon>
        <taxon>fabids</taxon>
        <taxon>Malpighiales</taxon>
        <taxon>Rhizophoraceae</taxon>
        <taxon>Rhizophora</taxon>
    </lineage>
</organism>